<feature type="transmembrane region" description="Helical" evidence="3">
    <location>
        <begin position="482"/>
        <end position="504"/>
    </location>
</feature>
<evidence type="ECO:0000256" key="2">
    <source>
        <dbReference type="ARBA" id="ARBA00022748"/>
    </source>
</evidence>
<feature type="transmembrane region" description="Helical" evidence="3">
    <location>
        <begin position="377"/>
        <end position="401"/>
    </location>
</feature>
<dbReference type="GO" id="GO:0016020">
    <property type="term" value="C:membrane"/>
    <property type="evidence" value="ECO:0007669"/>
    <property type="project" value="InterPro"/>
</dbReference>
<evidence type="ECO:0000256" key="1">
    <source>
        <dbReference type="ARBA" id="ARBA00009186"/>
    </source>
</evidence>
<feature type="transmembrane region" description="Helical" evidence="3">
    <location>
        <begin position="812"/>
        <end position="832"/>
    </location>
</feature>
<evidence type="ECO:0000313" key="7">
    <source>
        <dbReference type="Proteomes" id="UP000664034"/>
    </source>
</evidence>
<dbReference type="Pfam" id="PF01578">
    <property type="entry name" value="Cytochrom_C_asm"/>
    <property type="match status" value="1"/>
</dbReference>
<name>A0A939K352_9BACT</name>
<feature type="transmembrane region" description="Helical" evidence="3">
    <location>
        <begin position="49"/>
        <end position="69"/>
    </location>
</feature>
<keyword evidence="3" id="KW-0472">Membrane</keyword>
<dbReference type="EMBL" id="JAFMYV010000011">
    <property type="protein sequence ID" value="MBO0938872.1"/>
    <property type="molecule type" value="Genomic_DNA"/>
</dbReference>
<feature type="transmembrane region" description="Helical" evidence="3">
    <location>
        <begin position="336"/>
        <end position="357"/>
    </location>
</feature>
<feature type="transmembrane region" description="Helical" evidence="3">
    <location>
        <begin position="129"/>
        <end position="150"/>
    </location>
</feature>
<accession>A0A939K352</accession>
<proteinExistence type="inferred from homology"/>
<dbReference type="AlphaFoldDB" id="A0A939K352"/>
<dbReference type="GO" id="GO:0020037">
    <property type="term" value="F:heme binding"/>
    <property type="evidence" value="ECO:0007669"/>
    <property type="project" value="InterPro"/>
</dbReference>
<dbReference type="GO" id="GO:0015232">
    <property type="term" value="F:heme transmembrane transporter activity"/>
    <property type="evidence" value="ECO:0007669"/>
    <property type="project" value="InterPro"/>
</dbReference>
<comment type="similarity">
    <text evidence="1">Belongs to the CcmF/CycK/Ccl1/NrfE/CcsA family.</text>
</comment>
<feature type="transmembrane region" description="Helical" evidence="3">
    <location>
        <begin position="516"/>
        <end position="534"/>
    </location>
</feature>
<feature type="transmembrane region" description="Helical" evidence="3">
    <location>
        <begin position="234"/>
        <end position="254"/>
    </location>
</feature>
<keyword evidence="2" id="KW-0201">Cytochrome c-type biogenesis</keyword>
<feature type="transmembrane region" description="Helical" evidence="3">
    <location>
        <begin position="274"/>
        <end position="290"/>
    </location>
</feature>
<protein>
    <submittedName>
        <fullName evidence="6">Cytochrome c biogenesis protein CcsA</fullName>
    </submittedName>
</protein>
<dbReference type="InterPro" id="IPR002541">
    <property type="entry name" value="Cyt_c_assembly"/>
</dbReference>
<evidence type="ECO:0000259" key="5">
    <source>
        <dbReference type="Pfam" id="PF16327"/>
    </source>
</evidence>
<feature type="domain" description="Cytochrome c assembly protein" evidence="4">
    <location>
        <begin position="99"/>
        <end position="320"/>
    </location>
</feature>
<keyword evidence="7" id="KW-1185">Reference proteome</keyword>
<comment type="caution">
    <text evidence="6">The sequence shown here is derived from an EMBL/GenBank/DDBJ whole genome shotgun (WGS) entry which is preliminary data.</text>
</comment>
<dbReference type="InterPro" id="IPR032523">
    <property type="entry name" value="CcmF_C"/>
</dbReference>
<dbReference type="PANTHER" id="PTHR43653">
    <property type="entry name" value="CYTOCHROME C ASSEMBLY PROTEIN-RELATED"/>
    <property type="match status" value="1"/>
</dbReference>
<feature type="transmembrane region" description="Helical" evidence="3">
    <location>
        <begin position="427"/>
        <end position="446"/>
    </location>
</feature>
<evidence type="ECO:0000259" key="4">
    <source>
        <dbReference type="Pfam" id="PF01578"/>
    </source>
</evidence>
<dbReference type="PANTHER" id="PTHR43653:SF1">
    <property type="entry name" value="CYTOCHROME C-TYPE BIOGENESIS PROTEIN CCMF"/>
    <property type="match status" value="1"/>
</dbReference>
<dbReference type="PRINTS" id="PR01410">
    <property type="entry name" value="CCBIOGENESIS"/>
</dbReference>
<reference evidence="6" key="1">
    <citation type="submission" date="2021-03" db="EMBL/GenBank/DDBJ databases">
        <title>Fibrella sp. HMF5335 genome sequencing and assembly.</title>
        <authorList>
            <person name="Kang H."/>
            <person name="Kim H."/>
            <person name="Bae S."/>
            <person name="Joh K."/>
        </authorList>
    </citation>
    <scope>NUCLEOTIDE SEQUENCE</scope>
    <source>
        <strain evidence="6">HMF5335</strain>
    </source>
</reference>
<feature type="transmembrane region" description="Helical" evidence="3">
    <location>
        <begin position="297"/>
        <end position="316"/>
    </location>
</feature>
<feature type="transmembrane region" description="Helical" evidence="3">
    <location>
        <begin position="6"/>
        <end position="28"/>
    </location>
</feature>
<evidence type="ECO:0000256" key="3">
    <source>
        <dbReference type="SAM" id="Phobius"/>
    </source>
</evidence>
<dbReference type="Proteomes" id="UP000664034">
    <property type="component" value="Unassembled WGS sequence"/>
</dbReference>
<organism evidence="6 7">
    <name type="scientific">Fibrella rubiginis</name>
    <dbReference type="NCBI Taxonomy" id="2817060"/>
    <lineage>
        <taxon>Bacteria</taxon>
        <taxon>Pseudomonadati</taxon>
        <taxon>Bacteroidota</taxon>
        <taxon>Cytophagia</taxon>
        <taxon>Cytophagales</taxon>
        <taxon>Spirosomataceae</taxon>
        <taxon>Fibrella</taxon>
    </lineage>
</organism>
<keyword evidence="3" id="KW-0812">Transmembrane</keyword>
<feature type="domain" description="Cytochrome c-type biogenesis protein CcmF C-terminal" evidence="5">
    <location>
        <begin position="346"/>
        <end position="536"/>
    </location>
</feature>
<gene>
    <name evidence="6" type="primary">ccsA</name>
    <name evidence="6" type="ORF">J2I47_20130</name>
</gene>
<dbReference type="Pfam" id="PF16327">
    <property type="entry name" value="CcmF_C"/>
    <property type="match status" value="1"/>
</dbReference>
<feature type="transmembrane region" description="Helical" evidence="3">
    <location>
        <begin position="202"/>
        <end position="222"/>
    </location>
</feature>
<dbReference type="GO" id="GO:0017004">
    <property type="term" value="P:cytochrome complex assembly"/>
    <property type="evidence" value="ECO:0007669"/>
    <property type="project" value="UniProtKB-KW"/>
</dbReference>
<sequence>MDFTVGNLGHLFVILSFVTAMVATFAYLKTTLATQPADEAHWKGLARSAFYVHGATIVGVVASLFFIIYNHRFEYQYAWSHSSRALPVHFMISCFWEGQEGSFLLWLFWNAVLGAILTRTAGSRWEGPLMTVFASVQVFLASMILGVAVGDLKIGSSPFMLLKEAMPDAPVFTMDPNFIPADGKGLNPLLQNYWMVIHPPTLFLGFALTLVPFAYCIAGLWQNKPIDWVRAAQPWMLVGAVVLGVGIMMGGYWAYETLNFGGYWNWDPVENAVFVPWLIMIAAIHMMLIAKRSSAGVKAAIILTVAQFLLILYSTFLARSGILGNASVHSFTDLGLSGQLLVYLLAFLVLAVGLMAAKWHLIVSDEKELSTYNKETWLLIGALVLCLAGFQIIFTTSFPVFNKIAEVFGKTANIAPPGDQVAHYNKFQIWFFSLIALLTGVGQYMWWRKIGKGNMDGLTAPAVLTLLASAAFIYFGDVKNPIFMVLLTTSMFALMANGAILLGIAQGNYRVSGGAVTHMGVALMLLGILFSSGYSKVVSINNSGLMISKNAEFTKDDNKGNKENVLLWLNQAERMGDYQMTYRGQRIEVRDMPGYQPRKAVTVIEGDYHGIAEQDLAYNGKVYHQKGDTVALYPENTYYEVEYRDQKGKVFSLYPRAQVNDRMGLLASPDIKRKAGRDLYTFVSSVPDPNAESRWEKTEKYSVAIRDTFFLNDYVAILDDVKKVDEVPGMTMKPNDIAVQASVRVLYKDHVVTLRPAFVVRDKAFASPPDISDEIGVRIQLAMIDPKTGLFTFNVNRTQRDYIVMKASEKPLINLLWIGTLVLVVGFTMSSVRRYRESGRMTEKDEVDLAKDRVVAAPKRKVPTYKNPAKTV</sequence>
<dbReference type="RefSeq" id="WP_207366407.1">
    <property type="nucleotide sequence ID" value="NZ_JAFMYV010000011.1"/>
</dbReference>
<dbReference type="InterPro" id="IPR003567">
    <property type="entry name" value="Cyt_c_biogenesis"/>
</dbReference>
<keyword evidence="3" id="KW-1133">Transmembrane helix</keyword>
<evidence type="ECO:0000313" key="6">
    <source>
        <dbReference type="EMBL" id="MBO0938872.1"/>
    </source>
</evidence>
<feature type="transmembrane region" description="Helical" evidence="3">
    <location>
        <begin position="458"/>
        <end position="476"/>
    </location>
</feature>